<gene>
    <name evidence="11" type="ORF">HNQ97_001244</name>
</gene>
<feature type="transmembrane region" description="Helical" evidence="10">
    <location>
        <begin position="276"/>
        <end position="296"/>
    </location>
</feature>
<feature type="transmembrane region" description="Helical" evidence="10">
    <location>
        <begin position="367"/>
        <end position="385"/>
    </location>
</feature>
<comment type="caution">
    <text evidence="11">The sequence shown here is derived from an EMBL/GenBank/DDBJ whole genome shotgun (WGS) entry which is preliminary data.</text>
</comment>
<feature type="transmembrane region" description="Helical" evidence="10">
    <location>
        <begin position="244"/>
        <end position="270"/>
    </location>
</feature>
<dbReference type="CDD" id="cd13143">
    <property type="entry name" value="MATE_MepA_like"/>
    <property type="match status" value="1"/>
</dbReference>
<dbReference type="Proteomes" id="UP000587524">
    <property type="component" value="Unassembled WGS sequence"/>
</dbReference>
<dbReference type="PANTHER" id="PTHR43549">
    <property type="entry name" value="MULTIDRUG RESISTANCE PROTEIN YPNP-RELATED"/>
    <property type="match status" value="1"/>
</dbReference>
<keyword evidence="8 10" id="KW-0472">Membrane</keyword>
<dbReference type="PIRSF" id="PIRSF006603">
    <property type="entry name" value="DinF"/>
    <property type="match status" value="1"/>
</dbReference>
<accession>A0ABR6C2Q7</accession>
<proteinExistence type="inferred from homology"/>
<feature type="transmembrane region" description="Helical" evidence="10">
    <location>
        <begin position="170"/>
        <end position="190"/>
    </location>
</feature>
<feature type="transmembrane region" description="Helical" evidence="10">
    <location>
        <begin position="20"/>
        <end position="45"/>
    </location>
</feature>
<keyword evidence="9" id="KW-0046">Antibiotic resistance</keyword>
<keyword evidence="4" id="KW-0813">Transport</keyword>
<evidence type="ECO:0000256" key="5">
    <source>
        <dbReference type="ARBA" id="ARBA00022475"/>
    </source>
</evidence>
<dbReference type="InterPro" id="IPR052031">
    <property type="entry name" value="Membrane_Transporter-Flippase"/>
</dbReference>
<feature type="transmembrane region" description="Helical" evidence="10">
    <location>
        <begin position="425"/>
        <end position="445"/>
    </location>
</feature>
<keyword evidence="5" id="KW-1003">Cell membrane</keyword>
<evidence type="ECO:0000256" key="6">
    <source>
        <dbReference type="ARBA" id="ARBA00022692"/>
    </source>
</evidence>
<comment type="similarity">
    <text evidence="2">Belongs to the multi antimicrobial extrusion (MATE) (TC 2.A.66.1) family. MepA subfamily.</text>
</comment>
<feature type="transmembrane region" description="Helical" evidence="10">
    <location>
        <begin position="397"/>
        <end position="419"/>
    </location>
</feature>
<evidence type="ECO:0000256" key="2">
    <source>
        <dbReference type="ARBA" id="ARBA00008417"/>
    </source>
</evidence>
<evidence type="ECO:0000313" key="11">
    <source>
        <dbReference type="EMBL" id="MBA9019253.1"/>
    </source>
</evidence>
<dbReference type="PANTHER" id="PTHR43549:SF3">
    <property type="entry name" value="MULTIDRUG RESISTANCE PROTEIN YPNP-RELATED"/>
    <property type="match status" value="1"/>
</dbReference>
<evidence type="ECO:0000256" key="7">
    <source>
        <dbReference type="ARBA" id="ARBA00022989"/>
    </source>
</evidence>
<feature type="transmembrane region" description="Helical" evidence="10">
    <location>
        <begin position="139"/>
        <end position="158"/>
    </location>
</feature>
<evidence type="ECO:0000256" key="9">
    <source>
        <dbReference type="ARBA" id="ARBA00023251"/>
    </source>
</evidence>
<reference evidence="11 12" key="1">
    <citation type="submission" date="2020-08" db="EMBL/GenBank/DDBJ databases">
        <title>Genomic Encyclopedia of Type Strains, Phase IV (KMG-IV): sequencing the most valuable type-strain genomes for metagenomic binning, comparative biology and taxonomic classification.</title>
        <authorList>
            <person name="Goeker M."/>
        </authorList>
    </citation>
    <scope>NUCLEOTIDE SEQUENCE [LARGE SCALE GENOMIC DNA]</scope>
    <source>
        <strain evidence="11 12">DSM 17455</strain>
    </source>
</reference>
<evidence type="ECO:0000256" key="3">
    <source>
        <dbReference type="ARBA" id="ARBA00022106"/>
    </source>
</evidence>
<protein>
    <recommendedName>
        <fullName evidence="3">Multidrug export protein MepA</fullName>
    </recommendedName>
</protein>
<dbReference type="InterPro" id="IPR045070">
    <property type="entry name" value="MATE_MepA-like"/>
</dbReference>
<dbReference type="NCBIfam" id="TIGR00797">
    <property type="entry name" value="matE"/>
    <property type="match status" value="1"/>
</dbReference>
<dbReference type="InterPro" id="IPR048279">
    <property type="entry name" value="MdtK-like"/>
</dbReference>
<dbReference type="InterPro" id="IPR002528">
    <property type="entry name" value="MATE_fam"/>
</dbReference>
<name>A0ABR6C2Q7_9HYPH</name>
<feature type="transmembrane region" description="Helical" evidence="10">
    <location>
        <begin position="327"/>
        <end position="347"/>
    </location>
</feature>
<keyword evidence="12" id="KW-1185">Reference proteome</keyword>
<evidence type="ECO:0000256" key="8">
    <source>
        <dbReference type="ARBA" id="ARBA00023136"/>
    </source>
</evidence>
<feature type="transmembrane region" description="Helical" evidence="10">
    <location>
        <begin position="196"/>
        <end position="219"/>
    </location>
</feature>
<keyword evidence="7 10" id="KW-1133">Transmembrane helix</keyword>
<sequence>MTSPDARGANAFLHAPLPGLFLRTAAPIILIMATNGLLAIVDAYFLGEYVGPDALAAVTLMFPAFMLLVALSTLVASGMASQLARLLGAGERDKARATFLDAHGLALLVCALAIAAFLLGGKELALRLANGSRPLAEMGYGYMSILIWGAPVMFALSLNGDGLRCEGRLGVVAAANLLTSVGNAGLNYVLIVGFDYGVSGSALGTVLAQAMAVGFVVVYRLRAGTVLQYAAVPSMRWTAAWRPLLSLGAPQSVSFIGISLLAATVIYSTQLWEGEAYAATVAAYGIITRIMTFAFLPMLGLNMAMQTIVGNNFGAGQWQRSDAGLKLGLLLALGYCALFEAAMLLSHGSLGALFVDDPATQSEVARILPMTVSLYMLAGPVMMLSGYFQAIGDARRALLLSVARTYLLAIPLTIGLPHLLGERGIWLASPIAELLMVLVVSALLLHARARTGFAWGLFRAKAAMA</sequence>
<dbReference type="EMBL" id="JACJHZ010000004">
    <property type="protein sequence ID" value="MBA9019253.1"/>
    <property type="molecule type" value="Genomic_DNA"/>
</dbReference>
<evidence type="ECO:0000256" key="1">
    <source>
        <dbReference type="ARBA" id="ARBA00004429"/>
    </source>
</evidence>
<evidence type="ECO:0000256" key="10">
    <source>
        <dbReference type="SAM" id="Phobius"/>
    </source>
</evidence>
<feature type="transmembrane region" description="Helical" evidence="10">
    <location>
        <begin position="97"/>
        <end position="119"/>
    </location>
</feature>
<dbReference type="RefSeq" id="WP_182573665.1">
    <property type="nucleotide sequence ID" value="NZ_JACJHY010000004.1"/>
</dbReference>
<keyword evidence="6 10" id="KW-0812">Transmembrane</keyword>
<feature type="transmembrane region" description="Helical" evidence="10">
    <location>
        <begin position="57"/>
        <end position="76"/>
    </location>
</feature>
<evidence type="ECO:0000256" key="4">
    <source>
        <dbReference type="ARBA" id="ARBA00022448"/>
    </source>
</evidence>
<organism evidence="11 12">
    <name type="scientific">Aminobacter ciceronei</name>
    <dbReference type="NCBI Taxonomy" id="150723"/>
    <lineage>
        <taxon>Bacteria</taxon>
        <taxon>Pseudomonadati</taxon>
        <taxon>Pseudomonadota</taxon>
        <taxon>Alphaproteobacteria</taxon>
        <taxon>Hyphomicrobiales</taxon>
        <taxon>Phyllobacteriaceae</taxon>
        <taxon>Aminobacter</taxon>
    </lineage>
</organism>
<evidence type="ECO:0000313" key="12">
    <source>
        <dbReference type="Proteomes" id="UP000587524"/>
    </source>
</evidence>
<dbReference type="Pfam" id="PF01554">
    <property type="entry name" value="MatE"/>
    <property type="match status" value="2"/>
</dbReference>
<comment type="subcellular location">
    <subcellularLocation>
        <location evidence="1">Cell inner membrane</location>
        <topology evidence="1">Multi-pass membrane protein</topology>
    </subcellularLocation>
</comment>